<comment type="similarity">
    <text evidence="3">Belongs to the CNEP1R1 family.</text>
</comment>
<dbReference type="Proteomes" id="UP000030758">
    <property type="component" value="Unassembled WGS sequence"/>
</dbReference>
<accession>A0A085MUZ1</accession>
<feature type="compositionally biased region" description="Low complexity" evidence="11">
    <location>
        <begin position="126"/>
        <end position="135"/>
    </location>
</feature>
<evidence type="ECO:0000256" key="7">
    <source>
        <dbReference type="ARBA" id="ARBA00023098"/>
    </source>
</evidence>
<evidence type="ECO:0000256" key="10">
    <source>
        <dbReference type="ARBA" id="ARBA00030458"/>
    </source>
</evidence>
<dbReference type="GO" id="GO:0031965">
    <property type="term" value="C:nuclear membrane"/>
    <property type="evidence" value="ECO:0007669"/>
    <property type="project" value="UniProtKB-SubCell"/>
</dbReference>
<evidence type="ECO:0000256" key="9">
    <source>
        <dbReference type="ARBA" id="ARBA00023242"/>
    </source>
</evidence>
<dbReference type="PANTHER" id="PTHR20996:SF1">
    <property type="entry name" value="NUCLEAR ENVELOPE PHOSPHATASE-REGULATORY SUBUNIT 1"/>
    <property type="match status" value="1"/>
</dbReference>
<keyword evidence="6 12" id="KW-1133">Transmembrane helix</keyword>
<evidence type="ECO:0000256" key="5">
    <source>
        <dbReference type="ARBA" id="ARBA00022692"/>
    </source>
</evidence>
<evidence type="ECO:0000256" key="11">
    <source>
        <dbReference type="SAM" id="MobiDB-lite"/>
    </source>
</evidence>
<dbReference type="GO" id="GO:0071595">
    <property type="term" value="C:Nem1-Spo7 phosphatase complex"/>
    <property type="evidence" value="ECO:0007669"/>
    <property type="project" value="InterPro"/>
</dbReference>
<dbReference type="EMBL" id="KL367638">
    <property type="protein sequence ID" value="KFD61037.1"/>
    <property type="molecule type" value="Genomic_DNA"/>
</dbReference>
<evidence type="ECO:0000256" key="4">
    <source>
        <dbReference type="ARBA" id="ARBA00022490"/>
    </source>
</evidence>
<keyword evidence="4" id="KW-0963">Cytoplasm</keyword>
<protein>
    <recommendedName>
        <fullName evidence="10">Transmembrane protein 188</fullName>
    </recommendedName>
</protein>
<comment type="subcellular location">
    <subcellularLocation>
        <location evidence="2">Cytoplasm</location>
    </subcellularLocation>
    <subcellularLocation>
        <location evidence="1">Nucleus membrane</location>
        <topology evidence="1">Multi-pass membrane protein</topology>
    </subcellularLocation>
</comment>
<sequence>MDACEGDLKAFERRLMEVVSFMQPDAKKWRGLLTTTLCFLLLSAYHWLSDPLTAEGKLWASLWNNKFFSFSLLCTIALLLSGVHKRIVAPNIVVSRCRTVLTEYNMSCDDRVHCCWASNSKLLPKMSSGMSSSVKSKQEKKPANRKGPITD</sequence>
<dbReference type="GO" id="GO:0006629">
    <property type="term" value="P:lipid metabolic process"/>
    <property type="evidence" value="ECO:0007669"/>
    <property type="project" value="UniProtKB-KW"/>
</dbReference>
<dbReference type="InterPro" id="IPR019168">
    <property type="entry name" value="NEP1-R1"/>
</dbReference>
<keyword evidence="7" id="KW-0443">Lipid metabolism</keyword>
<evidence type="ECO:0000313" key="15">
    <source>
        <dbReference type="Proteomes" id="UP000030764"/>
    </source>
</evidence>
<reference evidence="14 15" key="1">
    <citation type="journal article" date="2014" name="Nat. Genet.">
        <title>Genome and transcriptome of the porcine whipworm Trichuris suis.</title>
        <authorList>
            <person name="Jex A.R."/>
            <person name="Nejsum P."/>
            <person name="Schwarz E.M."/>
            <person name="Hu L."/>
            <person name="Young N.D."/>
            <person name="Hall R.S."/>
            <person name="Korhonen P.K."/>
            <person name="Liao S."/>
            <person name="Thamsborg S."/>
            <person name="Xia J."/>
            <person name="Xu P."/>
            <person name="Wang S."/>
            <person name="Scheerlinck J.P."/>
            <person name="Hofmann A."/>
            <person name="Sternberg P.W."/>
            <person name="Wang J."/>
            <person name="Gasser R.B."/>
        </authorList>
    </citation>
    <scope>NUCLEOTIDE SEQUENCE [LARGE SCALE GENOMIC DNA]</scope>
    <source>
        <strain evidence="14">DCEP-RM93F</strain>
        <strain evidence="13">DCEP-RM93M</strain>
    </source>
</reference>
<proteinExistence type="inferred from homology"/>
<feature type="transmembrane region" description="Helical" evidence="12">
    <location>
        <begin position="68"/>
        <end position="88"/>
    </location>
</feature>
<organism evidence="14">
    <name type="scientific">Trichuris suis</name>
    <name type="common">pig whipworm</name>
    <dbReference type="NCBI Taxonomy" id="68888"/>
    <lineage>
        <taxon>Eukaryota</taxon>
        <taxon>Metazoa</taxon>
        <taxon>Ecdysozoa</taxon>
        <taxon>Nematoda</taxon>
        <taxon>Enoplea</taxon>
        <taxon>Dorylaimia</taxon>
        <taxon>Trichinellida</taxon>
        <taxon>Trichuridae</taxon>
        <taxon>Trichuris</taxon>
    </lineage>
</organism>
<feature type="region of interest" description="Disordered" evidence="11">
    <location>
        <begin position="126"/>
        <end position="151"/>
    </location>
</feature>
<evidence type="ECO:0000256" key="1">
    <source>
        <dbReference type="ARBA" id="ARBA00004232"/>
    </source>
</evidence>
<evidence type="ECO:0000313" key="14">
    <source>
        <dbReference type="EMBL" id="KFD61037.1"/>
    </source>
</evidence>
<name>A0A085MUZ1_9BILA</name>
<evidence type="ECO:0000256" key="12">
    <source>
        <dbReference type="SAM" id="Phobius"/>
    </source>
</evidence>
<dbReference type="GO" id="GO:0005737">
    <property type="term" value="C:cytoplasm"/>
    <property type="evidence" value="ECO:0007669"/>
    <property type="project" value="UniProtKB-SubCell"/>
</dbReference>
<evidence type="ECO:0000256" key="6">
    <source>
        <dbReference type="ARBA" id="ARBA00022989"/>
    </source>
</evidence>
<keyword evidence="9" id="KW-0539">Nucleus</keyword>
<keyword evidence="15" id="KW-1185">Reference proteome</keyword>
<evidence type="ECO:0000256" key="8">
    <source>
        <dbReference type="ARBA" id="ARBA00023136"/>
    </source>
</evidence>
<feature type="transmembrane region" description="Helical" evidence="12">
    <location>
        <begin position="31"/>
        <end position="48"/>
    </location>
</feature>
<dbReference type="EMBL" id="KL363343">
    <property type="protein sequence ID" value="KFD47014.1"/>
    <property type="molecule type" value="Genomic_DNA"/>
</dbReference>
<dbReference type="AlphaFoldDB" id="A0A085MUZ1"/>
<evidence type="ECO:0000313" key="13">
    <source>
        <dbReference type="EMBL" id="KFD47014.1"/>
    </source>
</evidence>
<dbReference type="PANTHER" id="PTHR20996">
    <property type="entry name" value="NUCLEAR ENVELOPE PHOSPHATASE-REGULATORY SUBUNIT 1"/>
    <property type="match status" value="1"/>
</dbReference>
<dbReference type="Pfam" id="PF09771">
    <property type="entry name" value="Tmemb_18A"/>
    <property type="match status" value="1"/>
</dbReference>
<gene>
    <name evidence="13" type="ORF">M513_12096</name>
    <name evidence="14" type="ORF">M514_12096</name>
</gene>
<evidence type="ECO:0000256" key="3">
    <source>
        <dbReference type="ARBA" id="ARBA00010998"/>
    </source>
</evidence>
<dbReference type="Proteomes" id="UP000030764">
    <property type="component" value="Unassembled WGS sequence"/>
</dbReference>
<keyword evidence="8 12" id="KW-0472">Membrane</keyword>
<evidence type="ECO:0000256" key="2">
    <source>
        <dbReference type="ARBA" id="ARBA00004496"/>
    </source>
</evidence>
<keyword evidence="5 12" id="KW-0812">Transmembrane</keyword>